<reference evidence="5 6" key="1">
    <citation type="submission" date="2022-03" db="EMBL/GenBank/DDBJ databases">
        <authorList>
            <person name="Brunel B."/>
        </authorList>
    </citation>
    <scope>NUCLEOTIDE SEQUENCE [LARGE SCALE GENOMIC DNA]</scope>
    <source>
        <strain evidence="5">STM5069sample</strain>
    </source>
</reference>
<dbReference type="PANTHER" id="PTHR46796">
    <property type="entry name" value="HTH-TYPE TRANSCRIPTIONAL ACTIVATOR RHAS-RELATED"/>
    <property type="match status" value="1"/>
</dbReference>
<evidence type="ECO:0000256" key="2">
    <source>
        <dbReference type="ARBA" id="ARBA00023125"/>
    </source>
</evidence>
<dbReference type="Pfam" id="PF12833">
    <property type="entry name" value="HTH_18"/>
    <property type="match status" value="1"/>
</dbReference>
<protein>
    <submittedName>
        <fullName evidence="5">Helix-turn-helix domain-containing protein</fullName>
    </submittedName>
</protein>
<dbReference type="SUPFAM" id="SSF46689">
    <property type="entry name" value="Homeodomain-like"/>
    <property type="match status" value="1"/>
</dbReference>
<comment type="caution">
    <text evidence="5">The sequence shown here is derived from an EMBL/GenBank/DDBJ whole genome shotgun (WGS) entry which is preliminary data.</text>
</comment>
<dbReference type="Proteomes" id="UP001153050">
    <property type="component" value="Unassembled WGS sequence"/>
</dbReference>
<evidence type="ECO:0000313" key="5">
    <source>
        <dbReference type="EMBL" id="CAH2406131.1"/>
    </source>
</evidence>
<name>A0ABM9E9N9_9HYPH</name>
<evidence type="ECO:0000256" key="3">
    <source>
        <dbReference type="ARBA" id="ARBA00023163"/>
    </source>
</evidence>
<keyword evidence="2" id="KW-0238">DNA-binding</keyword>
<feature type="domain" description="HTH araC/xylS-type" evidence="4">
    <location>
        <begin position="184"/>
        <end position="281"/>
    </location>
</feature>
<dbReference type="RefSeq" id="WP_254020697.1">
    <property type="nucleotide sequence ID" value="NZ_CAKXZT010000148.1"/>
</dbReference>
<evidence type="ECO:0000259" key="4">
    <source>
        <dbReference type="PROSITE" id="PS01124"/>
    </source>
</evidence>
<dbReference type="SMART" id="SM00342">
    <property type="entry name" value="HTH_ARAC"/>
    <property type="match status" value="1"/>
</dbReference>
<organism evidence="5 6">
    <name type="scientific">Mesorhizobium escarrei</name>
    <dbReference type="NCBI Taxonomy" id="666018"/>
    <lineage>
        <taxon>Bacteria</taxon>
        <taxon>Pseudomonadati</taxon>
        <taxon>Pseudomonadota</taxon>
        <taxon>Alphaproteobacteria</taxon>
        <taxon>Hyphomicrobiales</taxon>
        <taxon>Phyllobacteriaceae</taxon>
        <taxon>Mesorhizobium</taxon>
    </lineage>
</organism>
<accession>A0ABM9E9N9</accession>
<dbReference type="Gene3D" id="1.10.10.60">
    <property type="entry name" value="Homeodomain-like"/>
    <property type="match status" value="1"/>
</dbReference>
<keyword evidence="6" id="KW-1185">Reference proteome</keyword>
<gene>
    <name evidence="5" type="ORF">MES5069_510055</name>
</gene>
<keyword evidence="1" id="KW-0805">Transcription regulation</keyword>
<evidence type="ECO:0000256" key="1">
    <source>
        <dbReference type="ARBA" id="ARBA00023015"/>
    </source>
</evidence>
<evidence type="ECO:0000313" key="6">
    <source>
        <dbReference type="Proteomes" id="UP001153050"/>
    </source>
</evidence>
<dbReference type="EMBL" id="CAKXZT010000148">
    <property type="protein sequence ID" value="CAH2406131.1"/>
    <property type="molecule type" value="Genomic_DNA"/>
</dbReference>
<dbReference type="InterPro" id="IPR018060">
    <property type="entry name" value="HTH_AraC"/>
</dbReference>
<dbReference type="InterPro" id="IPR009057">
    <property type="entry name" value="Homeodomain-like_sf"/>
</dbReference>
<dbReference type="InterPro" id="IPR050204">
    <property type="entry name" value="AraC_XylS_family_regulators"/>
</dbReference>
<dbReference type="PROSITE" id="PS01124">
    <property type="entry name" value="HTH_ARAC_FAMILY_2"/>
    <property type="match status" value="1"/>
</dbReference>
<sequence length="290" mass="32023">MQESPGIARMQWAQAKLMHYSSGAATSDAPGDDFLAVTDPSSISLAFVGHCEAFLGNGGTAQTYRIFPGSVMLCGGEPLRWLGGTGTGASDYIEITASADFRRGIADELRVPGHADLDDMHGWDDPVVWAIATRFRSAARSAVSLDDLERDLLLRRLYARVLKTRFGGRDASRGHGRLDETRINRVVDFVEAHLKDRLTIASLADVAALSPFHFVRAFGRSFGMTPHRYVKARRFELARKLLVVGLKPRSVAEHIGYESFSHFRNGYRAHFGISYEDDANLHGRNNATLN</sequence>
<proteinExistence type="predicted"/>
<dbReference type="PANTHER" id="PTHR46796:SF6">
    <property type="entry name" value="ARAC SUBFAMILY"/>
    <property type="match status" value="1"/>
</dbReference>
<keyword evidence="3" id="KW-0804">Transcription</keyword>